<feature type="compositionally biased region" description="Polar residues" evidence="5">
    <location>
        <begin position="514"/>
        <end position="525"/>
    </location>
</feature>
<dbReference type="PANTHER" id="PTHR30290">
    <property type="entry name" value="PERIPLASMIC BINDING COMPONENT OF ABC TRANSPORTER"/>
    <property type="match status" value="1"/>
</dbReference>
<feature type="region of interest" description="Disordered" evidence="5">
    <location>
        <begin position="1"/>
        <end position="42"/>
    </location>
</feature>
<dbReference type="InterPro" id="IPR030678">
    <property type="entry name" value="Peptide/Ni-bd"/>
</dbReference>
<dbReference type="GO" id="GO:1904680">
    <property type="term" value="F:peptide transmembrane transporter activity"/>
    <property type="evidence" value="ECO:0007669"/>
    <property type="project" value="TreeGrafter"/>
</dbReference>
<dbReference type="RefSeq" id="WP_058567864.1">
    <property type="nucleotide sequence ID" value="NZ_LOPW02000018.1"/>
</dbReference>
<dbReference type="InterPro" id="IPR000914">
    <property type="entry name" value="SBP_5_dom"/>
</dbReference>
<feature type="domain" description="Solute-binding protein family 5" evidence="6">
    <location>
        <begin position="74"/>
        <end position="428"/>
    </location>
</feature>
<evidence type="ECO:0000256" key="3">
    <source>
        <dbReference type="ARBA" id="ARBA00022448"/>
    </source>
</evidence>
<dbReference type="EMBL" id="LOPW02000018">
    <property type="protein sequence ID" value="POG54198.1"/>
    <property type="molecule type" value="Genomic_DNA"/>
</dbReference>
<evidence type="ECO:0000313" key="7">
    <source>
        <dbReference type="EMBL" id="POG54198.1"/>
    </source>
</evidence>
<evidence type="ECO:0000256" key="4">
    <source>
        <dbReference type="ARBA" id="ARBA00022729"/>
    </source>
</evidence>
<dbReference type="InterPro" id="IPR039424">
    <property type="entry name" value="SBP_5"/>
</dbReference>
<protein>
    <submittedName>
        <fullName evidence="7">Peptide ABC transporter substrate-binding protein</fullName>
    </submittedName>
</protein>
<dbReference type="OrthoDB" id="194307at2157"/>
<dbReference type="AlphaFoldDB" id="A0A2P4NM68"/>
<dbReference type="GeneID" id="300253301"/>
<evidence type="ECO:0000259" key="6">
    <source>
        <dbReference type="Pfam" id="PF00496"/>
    </source>
</evidence>
<evidence type="ECO:0000256" key="5">
    <source>
        <dbReference type="SAM" id="MobiDB-lite"/>
    </source>
</evidence>
<comment type="subcellular location">
    <subcellularLocation>
        <location evidence="1">Cell envelope</location>
    </subcellularLocation>
</comment>
<evidence type="ECO:0000256" key="2">
    <source>
        <dbReference type="ARBA" id="ARBA00005695"/>
    </source>
</evidence>
<keyword evidence="3" id="KW-0813">Transport</keyword>
<comment type="similarity">
    <text evidence="2">Belongs to the bacterial solute-binding protein 5 family.</text>
</comment>
<feature type="region of interest" description="Disordered" evidence="5">
    <location>
        <begin position="512"/>
        <end position="540"/>
    </location>
</feature>
<evidence type="ECO:0000256" key="1">
    <source>
        <dbReference type="ARBA" id="ARBA00004196"/>
    </source>
</evidence>
<dbReference type="GO" id="GO:0043190">
    <property type="term" value="C:ATP-binding cassette (ABC) transporter complex"/>
    <property type="evidence" value="ECO:0007669"/>
    <property type="project" value="InterPro"/>
</dbReference>
<dbReference type="PROSITE" id="PS01040">
    <property type="entry name" value="SBP_BACTERIAL_5"/>
    <property type="match status" value="1"/>
</dbReference>
<dbReference type="PIRSF" id="PIRSF002741">
    <property type="entry name" value="MppA"/>
    <property type="match status" value="1"/>
</dbReference>
<proteinExistence type="inferred from homology"/>
<gene>
    <name evidence="7" type="ORF">AUR65_016200</name>
</gene>
<name>A0A2P4NM68_9EURY</name>
<comment type="caution">
    <text evidence="7">The sequence shown here is derived from an EMBL/GenBank/DDBJ whole genome shotgun (WGS) entry which is preliminary data.</text>
</comment>
<dbReference type="Gene3D" id="3.40.190.10">
    <property type="entry name" value="Periplasmic binding protein-like II"/>
    <property type="match status" value="1"/>
</dbReference>
<reference evidence="7" key="1">
    <citation type="submission" date="2017-08" db="EMBL/GenBank/DDBJ databases">
        <title>Haloferax marisrubri sp. nov., isolated from the Discovery deep brine-seawater interface in the Red Sea.</title>
        <authorList>
            <person name="Zhang G."/>
            <person name="Stingl U."/>
        </authorList>
    </citation>
    <scope>NUCLEOTIDE SEQUENCE [LARGE SCALE GENOMIC DNA]</scope>
    <source>
        <strain evidence="7">SB3</strain>
    </source>
</reference>
<dbReference type="CDD" id="cd08490">
    <property type="entry name" value="PBP2_NikA_DppA_OppA_like_3"/>
    <property type="match status" value="1"/>
</dbReference>
<accession>A0A2P4NM68</accession>
<dbReference type="Pfam" id="PF00496">
    <property type="entry name" value="SBP_bac_5"/>
    <property type="match status" value="1"/>
</dbReference>
<feature type="compositionally biased region" description="Low complexity" evidence="5">
    <location>
        <begin position="26"/>
        <end position="35"/>
    </location>
</feature>
<dbReference type="Proteomes" id="UP000053621">
    <property type="component" value="Unassembled WGS sequence"/>
</dbReference>
<keyword evidence="4" id="KW-0732">Signal</keyword>
<dbReference type="Gene3D" id="3.10.105.10">
    <property type="entry name" value="Dipeptide-binding Protein, Domain 3"/>
    <property type="match status" value="1"/>
</dbReference>
<dbReference type="PANTHER" id="PTHR30290:SF10">
    <property type="entry name" value="PERIPLASMIC OLIGOPEPTIDE-BINDING PROTEIN-RELATED"/>
    <property type="match status" value="1"/>
</dbReference>
<dbReference type="GO" id="GO:0042597">
    <property type="term" value="C:periplasmic space"/>
    <property type="evidence" value="ECO:0007669"/>
    <property type="project" value="UniProtKB-ARBA"/>
</dbReference>
<sequence>MKGATAGLIGLAGCSGTSQDGERTSSSEQTEQETTFRVGTPWNPDSLDPLVKGWMFRKLNVIEPLVIADYNASVKPGLASGWTTSDDNLTWKFTLREGVSFHDGTPLTVDAVVASLRRSFNSDSLASLPVESVSGSGERVVEIETSTPFAPLPAHLTRGPTSIIAESSYDDDGNVTAPVGTGPFQFDSWKPGERITTVSNPSYRGQTPAIDTLVYESVPDDQTRLLKLENAELDMARALSGSAISTLNDRPNVEPVTYAVPRSRYLVYDTTSPPFDDRNVRRAVMHAVDREKIVDSVLNGLGPAATGPFPSGVTNWANADLEPYPYDPQTARQLLTDAGWEPSEDTRERDGAPLEIDLWTYDARALPIVSEAVQAQLSQVGFDVSLQVMDYGTIEERANSEAFDLVMWSNSLLWYPDPDRLTDFVHSENATMFSGYANDRVDELLTEARQVTDAEERKRRYDEVQSIIQRDVPIGWLTYVTNVVGVDADVTGYEPLPTETCYHLENLDFDGGENASQTETANAQHRSPDALFRNRHRSKK</sequence>
<organism evidence="7 8">
    <name type="scientific">Haloferax marisrubri</name>
    <dbReference type="NCBI Taxonomy" id="1544719"/>
    <lineage>
        <taxon>Archaea</taxon>
        <taxon>Methanobacteriati</taxon>
        <taxon>Methanobacteriota</taxon>
        <taxon>Stenosarchaea group</taxon>
        <taxon>Halobacteria</taxon>
        <taxon>Halobacteriales</taxon>
        <taxon>Haloferacaceae</taxon>
        <taxon>Haloferax</taxon>
    </lineage>
</organism>
<evidence type="ECO:0000313" key="8">
    <source>
        <dbReference type="Proteomes" id="UP000053621"/>
    </source>
</evidence>
<dbReference type="SUPFAM" id="SSF53850">
    <property type="entry name" value="Periplasmic binding protein-like II"/>
    <property type="match status" value="1"/>
</dbReference>
<dbReference type="GO" id="GO:0015833">
    <property type="term" value="P:peptide transport"/>
    <property type="evidence" value="ECO:0007669"/>
    <property type="project" value="TreeGrafter"/>
</dbReference>
<keyword evidence="8" id="KW-1185">Reference proteome</keyword>
<dbReference type="InterPro" id="IPR023765">
    <property type="entry name" value="SBP_5_CS"/>
</dbReference>